<evidence type="ECO:0000313" key="2">
    <source>
        <dbReference type="EMBL" id="GJN25185.1"/>
    </source>
</evidence>
<reference evidence="2" key="1">
    <citation type="journal article" date="2018" name="DNA Res.">
        <title>Multiple hybrid de novo genome assembly of finger millet, an orphan allotetraploid crop.</title>
        <authorList>
            <person name="Hatakeyama M."/>
            <person name="Aluri S."/>
            <person name="Balachadran M.T."/>
            <person name="Sivarajan S.R."/>
            <person name="Patrignani A."/>
            <person name="Gruter S."/>
            <person name="Poveda L."/>
            <person name="Shimizu-Inatsugi R."/>
            <person name="Baeten J."/>
            <person name="Francoijs K.J."/>
            <person name="Nataraja K.N."/>
            <person name="Reddy Y.A.N."/>
            <person name="Phadnis S."/>
            <person name="Ravikumar R.L."/>
            <person name="Schlapbach R."/>
            <person name="Sreeman S.M."/>
            <person name="Shimizu K.K."/>
        </authorList>
    </citation>
    <scope>NUCLEOTIDE SEQUENCE</scope>
</reference>
<keyword evidence="3" id="KW-1185">Reference proteome</keyword>
<dbReference type="EMBL" id="BQKI01000078">
    <property type="protein sequence ID" value="GJN25185.1"/>
    <property type="molecule type" value="Genomic_DNA"/>
</dbReference>
<comment type="caution">
    <text evidence="2">The sequence shown here is derived from an EMBL/GenBank/DDBJ whole genome shotgun (WGS) entry which is preliminary data.</text>
</comment>
<evidence type="ECO:0000313" key="3">
    <source>
        <dbReference type="Proteomes" id="UP001054889"/>
    </source>
</evidence>
<dbReference type="AlphaFoldDB" id="A0AAV5ESL6"/>
<dbReference type="Proteomes" id="UP001054889">
    <property type="component" value="Unassembled WGS sequence"/>
</dbReference>
<name>A0AAV5ESL6_ELECO</name>
<accession>A0AAV5ESL6</accession>
<dbReference type="InterPro" id="IPR005174">
    <property type="entry name" value="KIB1-4_b-propeller"/>
</dbReference>
<organism evidence="2 3">
    <name type="scientific">Eleusine coracana subsp. coracana</name>
    <dbReference type="NCBI Taxonomy" id="191504"/>
    <lineage>
        <taxon>Eukaryota</taxon>
        <taxon>Viridiplantae</taxon>
        <taxon>Streptophyta</taxon>
        <taxon>Embryophyta</taxon>
        <taxon>Tracheophyta</taxon>
        <taxon>Spermatophyta</taxon>
        <taxon>Magnoliopsida</taxon>
        <taxon>Liliopsida</taxon>
        <taxon>Poales</taxon>
        <taxon>Poaceae</taxon>
        <taxon>PACMAD clade</taxon>
        <taxon>Chloridoideae</taxon>
        <taxon>Cynodonteae</taxon>
        <taxon>Eleusininae</taxon>
        <taxon>Eleusine</taxon>
    </lineage>
</organism>
<reference evidence="2" key="2">
    <citation type="submission" date="2021-12" db="EMBL/GenBank/DDBJ databases">
        <title>Resequencing data analysis of finger millet.</title>
        <authorList>
            <person name="Hatakeyama M."/>
            <person name="Aluri S."/>
            <person name="Balachadran M.T."/>
            <person name="Sivarajan S.R."/>
            <person name="Poveda L."/>
            <person name="Shimizu-Inatsugi R."/>
            <person name="Schlapbach R."/>
            <person name="Sreeman S.M."/>
            <person name="Shimizu K.K."/>
        </authorList>
    </citation>
    <scope>NUCLEOTIDE SEQUENCE</scope>
</reference>
<dbReference type="Pfam" id="PF03478">
    <property type="entry name" value="Beta-prop_KIB1-4"/>
    <property type="match status" value="1"/>
</dbReference>
<evidence type="ECO:0000259" key="1">
    <source>
        <dbReference type="Pfam" id="PF03478"/>
    </source>
</evidence>
<feature type="domain" description="KIB1-4 beta-propeller" evidence="1">
    <location>
        <begin position="58"/>
        <end position="224"/>
    </location>
</feature>
<dbReference type="PANTHER" id="PTHR44586:SF14">
    <property type="entry name" value="F-BOX DOMAIN CONTAINING PROTEIN, EXPRESSED"/>
    <property type="match status" value="1"/>
</dbReference>
<gene>
    <name evidence="2" type="primary">gb12980</name>
    <name evidence="2" type="ORF">PR202_gb12980</name>
</gene>
<sequence>MGELDIPNLIRAGAVCAPWHSAYATFRRLRLPSPRQPPCLLYSCDALESAAALYCPSTGANFQIPLPQLRGLSPIGSAHGWLVVADEVGNLHLMNPLTGGRVALPPITTLRGVEEGTTFDEDDNLAYNFHQTPGDSTLLAPIPVSEAADCTYDRAILSCAPSSAGGRCVVLLLHAPNCGLSYARLGDDRWTWIQTGDGVTGLRQGNFYCNAAYNDKDGLFYLYIRVGSERTFTGGEDDNP</sequence>
<proteinExistence type="predicted"/>
<dbReference type="PANTHER" id="PTHR44586">
    <property type="entry name" value="F-BOX DOMAIN CONTAINING PROTEIN, EXPRESSED"/>
    <property type="match status" value="1"/>
</dbReference>
<protein>
    <recommendedName>
        <fullName evidence="1">KIB1-4 beta-propeller domain-containing protein</fullName>
    </recommendedName>
</protein>